<gene>
    <name evidence="7" type="ORF">g.4196</name>
</gene>
<accession>A0A1B6E4S8</accession>
<evidence type="ECO:0000256" key="6">
    <source>
        <dbReference type="ARBA" id="ARBA00023224"/>
    </source>
</evidence>
<keyword evidence="6" id="KW-0807">Transducer</keyword>
<dbReference type="Gene3D" id="2.170.180.11">
    <property type="entry name" value="Methuselah ectodomain, domain 2"/>
    <property type="match status" value="1"/>
</dbReference>
<dbReference type="InterPro" id="IPR036272">
    <property type="entry name" value="Methuselah_N_sf"/>
</dbReference>
<protein>
    <submittedName>
        <fullName evidence="7">Uncharacterized protein</fullName>
    </submittedName>
</protein>
<reference evidence="7" key="1">
    <citation type="submission" date="2015-12" db="EMBL/GenBank/DDBJ databases">
        <title>De novo transcriptome assembly of four potential Pierce s Disease insect vectors from Arizona vineyards.</title>
        <authorList>
            <person name="Tassone E.E."/>
        </authorList>
    </citation>
    <scope>NUCLEOTIDE SEQUENCE</scope>
</reference>
<dbReference type="GO" id="GO:0016020">
    <property type="term" value="C:membrane"/>
    <property type="evidence" value="ECO:0007669"/>
    <property type="project" value="UniProtKB-SubCell"/>
</dbReference>
<evidence type="ECO:0000256" key="5">
    <source>
        <dbReference type="ARBA" id="ARBA00023170"/>
    </source>
</evidence>
<comment type="similarity">
    <text evidence="2">Belongs to the G-protein coupled receptor 2 family. Mth subfamily.</text>
</comment>
<dbReference type="InterPro" id="IPR023311">
    <property type="entry name" value="Methusela_ecto_dom_2"/>
</dbReference>
<dbReference type="GO" id="GO:0004930">
    <property type="term" value="F:G protein-coupled receptor activity"/>
    <property type="evidence" value="ECO:0007669"/>
    <property type="project" value="UniProtKB-KW"/>
</dbReference>
<proteinExistence type="inferred from homology"/>
<keyword evidence="4" id="KW-0297">G-protein coupled receptor</keyword>
<evidence type="ECO:0000256" key="4">
    <source>
        <dbReference type="ARBA" id="ARBA00023040"/>
    </source>
</evidence>
<feature type="non-terminal residue" evidence="7">
    <location>
        <position position="191"/>
    </location>
</feature>
<comment type="subcellular location">
    <subcellularLocation>
        <location evidence="1">Membrane</location>
        <topology evidence="1">Multi-pass membrane protein</topology>
    </subcellularLocation>
</comment>
<evidence type="ECO:0000256" key="3">
    <source>
        <dbReference type="ARBA" id="ARBA00022729"/>
    </source>
</evidence>
<dbReference type="AlphaFoldDB" id="A0A1B6E4S8"/>
<keyword evidence="3" id="KW-0732">Signal</keyword>
<dbReference type="EMBL" id="GEDC01004384">
    <property type="protein sequence ID" value="JAS32914.1"/>
    <property type="molecule type" value="Transcribed_RNA"/>
</dbReference>
<name>A0A1B6E4S8_9HEMI</name>
<evidence type="ECO:0000313" key="7">
    <source>
        <dbReference type="EMBL" id="JAS32914.1"/>
    </source>
</evidence>
<evidence type="ECO:0000256" key="1">
    <source>
        <dbReference type="ARBA" id="ARBA00004141"/>
    </source>
</evidence>
<dbReference type="SUPFAM" id="SSF63877">
    <property type="entry name" value="Methuselah ectodomain"/>
    <property type="match status" value="1"/>
</dbReference>
<sequence>LIAALLHVTNSVDIFMCCPNNFLLRDGDCVKPPNSIGFLSRYVPVVVSPERGLLEPGTYPEEWTFKYDAKPSCKSRAFFRSSIEGPPSFYLFENGSVKAHEHDEIPTSAPGDYCINPSGFLICGSTPEAEDIISAYLIASLPKATIKKCCGLNGQYSEVKQSCIVSRGNFDVGNFTLTGGFPECQQRGMFA</sequence>
<evidence type="ECO:0000256" key="2">
    <source>
        <dbReference type="ARBA" id="ARBA00008979"/>
    </source>
</evidence>
<keyword evidence="5" id="KW-0675">Receptor</keyword>
<organism evidence="7">
    <name type="scientific">Clastoptera arizonana</name>
    <name type="common">Arizona spittle bug</name>
    <dbReference type="NCBI Taxonomy" id="38151"/>
    <lineage>
        <taxon>Eukaryota</taxon>
        <taxon>Metazoa</taxon>
        <taxon>Ecdysozoa</taxon>
        <taxon>Arthropoda</taxon>
        <taxon>Hexapoda</taxon>
        <taxon>Insecta</taxon>
        <taxon>Pterygota</taxon>
        <taxon>Neoptera</taxon>
        <taxon>Paraneoptera</taxon>
        <taxon>Hemiptera</taxon>
        <taxon>Auchenorrhyncha</taxon>
        <taxon>Cercopoidea</taxon>
        <taxon>Clastopteridae</taxon>
        <taxon>Clastoptera</taxon>
    </lineage>
</organism>
<feature type="non-terminal residue" evidence="7">
    <location>
        <position position="1"/>
    </location>
</feature>